<evidence type="ECO:0000256" key="10">
    <source>
        <dbReference type="SAM" id="Coils"/>
    </source>
</evidence>
<keyword evidence="12" id="KW-1185">Reference proteome</keyword>
<evidence type="ECO:0000256" key="5">
    <source>
        <dbReference type="ARBA" id="ARBA00022701"/>
    </source>
</evidence>
<sequence length="283" mass="31913">MDSDWTASALFSPSKARAQQAQAKDWAAVDAWICRKYGSRLPPFERNEDTLQALLTLANLNESADEQRNQIDKIEKAALQSLTKRNGNVSDEILHSLQAELANETHIDTLAETTVALDSPNVDIATIGKELIDLNSAQFEMQQQIRNAQCQLANLKSEQAHLQTLLNELHGDAFQTPLDTSHLTNDWIKSTKTLRAKVAEYEERLSANRPTTSSNGSFEYTQQRIRDIEKQRSHLSSLEAELSAFRDLPSDAKSARAKLEEARDHLRKQTAKRDRLFESLVET</sequence>
<keyword evidence="5" id="KW-0493">Microtubule</keyword>
<keyword evidence="3" id="KW-0963">Cytoplasm</keyword>
<comment type="subcellular location">
    <subcellularLocation>
        <location evidence="1">Cytoplasm</location>
        <location evidence="1">Cytoskeleton</location>
        <location evidence="1">Spindle</location>
    </subcellularLocation>
</comment>
<evidence type="ECO:0000256" key="4">
    <source>
        <dbReference type="ARBA" id="ARBA00022618"/>
    </source>
</evidence>
<dbReference type="InterPro" id="IPR026243">
    <property type="entry name" value="HAUS1"/>
</dbReference>
<dbReference type="GO" id="GO:0005874">
    <property type="term" value="C:microtubule"/>
    <property type="evidence" value="ECO:0007669"/>
    <property type="project" value="UniProtKB-KW"/>
</dbReference>
<evidence type="ECO:0000256" key="6">
    <source>
        <dbReference type="ARBA" id="ARBA00022776"/>
    </source>
</evidence>
<dbReference type="GO" id="GO:0051301">
    <property type="term" value="P:cell division"/>
    <property type="evidence" value="ECO:0007669"/>
    <property type="project" value="UniProtKB-KW"/>
</dbReference>
<dbReference type="Proteomes" id="UP000660729">
    <property type="component" value="Unassembled WGS sequence"/>
</dbReference>
<dbReference type="GO" id="GO:0051225">
    <property type="term" value="P:spindle assembly"/>
    <property type="evidence" value="ECO:0007669"/>
    <property type="project" value="InterPro"/>
</dbReference>
<dbReference type="OrthoDB" id="5372507at2759"/>
<dbReference type="GO" id="GO:0070652">
    <property type="term" value="C:HAUS complex"/>
    <property type="evidence" value="ECO:0007669"/>
    <property type="project" value="InterPro"/>
</dbReference>
<name>A0A8H6RV84_9PEZI</name>
<keyword evidence="8" id="KW-0206">Cytoskeleton</keyword>
<evidence type="ECO:0008006" key="13">
    <source>
        <dbReference type="Google" id="ProtNLM"/>
    </source>
</evidence>
<accession>A0A8H6RV84</accession>
<evidence type="ECO:0000256" key="7">
    <source>
        <dbReference type="ARBA" id="ARBA00023054"/>
    </source>
</evidence>
<dbReference type="PANTHER" id="PTHR31570:SF1">
    <property type="entry name" value="HAUS AUGMIN-LIKE COMPLEX SUBUNIT 1"/>
    <property type="match status" value="1"/>
</dbReference>
<dbReference type="PANTHER" id="PTHR31570">
    <property type="entry name" value="HAUS AUGMIN-LIKE COMPLEX SUBUNIT 1"/>
    <property type="match status" value="1"/>
</dbReference>
<keyword evidence="4" id="KW-0132">Cell division</keyword>
<evidence type="ECO:0000313" key="11">
    <source>
        <dbReference type="EMBL" id="KAF7198084.1"/>
    </source>
</evidence>
<dbReference type="GO" id="GO:0005819">
    <property type="term" value="C:spindle"/>
    <property type="evidence" value="ECO:0007669"/>
    <property type="project" value="UniProtKB-SubCell"/>
</dbReference>
<comment type="caution">
    <text evidence="11">The sequence shown here is derived from an EMBL/GenBank/DDBJ whole genome shotgun (WGS) entry which is preliminary data.</text>
</comment>
<gene>
    <name evidence="11" type="ORF">HII31_00440</name>
</gene>
<organism evidence="11 12">
    <name type="scientific">Pseudocercospora fuligena</name>
    <dbReference type="NCBI Taxonomy" id="685502"/>
    <lineage>
        <taxon>Eukaryota</taxon>
        <taxon>Fungi</taxon>
        <taxon>Dikarya</taxon>
        <taxon>Ascomycota</taxon>
        <taxon>Pezizomycotina</taxon>
        <taxon>Dothideomycetes</taxon>
        <taxon>Dothideomycetidae</taxon>
        <taxon>Mycosphaerellales</taxon>
        <taxon>Mycosphaerellaceae</taxon>
        <taxon>Pseudocercospora</taxon>
    </lineage>
</organism>
<keyword evidence="9" id="KW-0131">Cell cycle</keyword>
<evidence type="ECO:0000256" key="3">
    <source>
        <dbReference type="ARBA" id="ARBA00022490"/>
    </source>
</evidence>
<dbReference type="EMBL" id="JABCIY010000003">
    <property type="protein sequence ID" value="KAF7198084.1"/>
    <property type="molecule type" value="Genomic_DNA"/>
</dbReference>
<dbReference type="GO" id="GO:0005829">
    <property type="term" value="C:cytosol"/>
    <property type="evidence" value="ECO:0007669"/>
    <property type="project" value="TreeGrafter"/>
</dbReference>
<keyword evidence="7 10" id="KW-0175">Coiled coil</keyword>
<evidence type="ECO:0000256" key="9">
    <source>
        <dbReference type="ARBA" id="ARBA00023306"/>
    </source>
</evidence>
<proteinExistence type="inferred from homology"/>
<reference evidence="11" key="1">
    <citation type="submission" date="2020-04" db="EMBL/GenBank/DDBJ databases">
        <title>Draft genome resource of the tomato pathogen Pseudocercospora fuligena.</title>
        <authorList>
            <person name="Zaccaron A."/>
        </authorList>
    </citation>
    <scope>NUCLEOTIDE SEQUENCE</scope>
    <source>
        <strain evidence="11">PF001</strain>
    </source>
</reference>
<feature type="coiled-coil region" evidence="10">
    <location>
        <begin position="138"/>
        <end position="165"/>
    </location>
</feature>
<keyword evidence="6" id="KW-0498">Mitosis</keyword>
<evidence type="ECO:0000256" key="1">
    <source>
        <dbReference type="ARBA" id="ARBA00004186"/>
    </source>
</evidence>
<evidence type="ECO:0000256" key="2">
    <source>
        <dbReference type="ARBA" id="ARBA00005479"/>
    </source>
</evidence>
<protein>
    <recommendedName>
        <fullName evidence="13">HAUS augmin-like complex subunit 1</fullName>
    </recommendedName>
</protein>
<evidence type="ECO:0000256" key="8">
    <source>
        <dbReference type="ARBA" id="ARBA00023212"/>
    </source>
</evidence>
<comment type="similarity">
    <text evidence="2">Belongs to the HAUS1 family.</text>
</comment>
<dbReference type="AlphaFoldDB" id="A0A8H6RV84"/>
<dbReference type="Pfam" id="PF25762">
    <property type="entry name" value="HAUS1"/>
    <property type="match status" value="1"/>
</dbReference>
<evidence type="ECO:0000313" key="12">
    <source>
        <dbReference type="Proteomes" id="UP000660729"/>
    </source>
</evidence>